<feature type="domain" description="SPX" evidence="7">
    <location>
        <begin position="1"/>
        <end position="345"/>
    </location>
</feature>
<dbReference type="OrthoDB" id="5588846at2759"/>
<gene>
    <name evidence="8" type="ORF">EV356DRAFT_485544</name>
</gene>
<keyword evidence="9" id="KW-1185">Reference proteome</keyword>
<dbReference type="InterPro" id="IPR013083">
    <property type="entry name" value="Znf_RING/FYVE/PHD"/>
</dbReference>
<protein>
    <submittedName>
        <fullName evidence="8">RING-14 protein</fullName>
    </submittedName>
</protein>
<dbReference type="AlphaFoldDB" id="A0A6A6H886"/>
<keyword evidence="3" id="KW-0862">Zinc</keyword>
<sequence>MKFGKEYQDALIKGEFPAQWVHSAISYGQLKKCIKKVREELQEIGLDADTLAHLLRACSIDEAQVAPHSAEQSFQYRFSPEIHAKTTPRQDSSEESDSPEIFQGFRPKLLFAVDEESGEPVDAYLSPDTKEYLHQLAVSQRLTDIRITELPGPSIPVEDGHASPQNGAEQTASPQIRMVEVPLSSDGIFFKRLRAELSGLERLQMEEKERLSADIRTMGKTLSKSTEPARTLSTHKSDLSVWREIFLLYMESEIFFSSHELDHGFRSPKQVQDKLESFSAELKRRDIESRLKRKDSKIALNQFLALNLDLFKNLRFQDIEYKAMRKILKKFDKRTALGISSKLIPSISPSVLSQGLARTICTEVSNELVTLVPQVSDYLCPVCMSLAWRPVRLSCHHVFCIRCLIVMQRNHDDHCPMCREPVVMQADSDNIDETMAKFLKKYFPEEVKAKHEDNVRQAGIDEYGEEFYSDKCAIM</sequence>
<name>A0A6A6H886_VIRVR</name>
<feature type="compositionally biased region" description="Polar residues" evidence="5">
    <location>
        <begin position="163"/>
        <end position="172"/>
    </location>
</feature>
<organism evidence="8 9">
    <name type="scientific">Viridothelium virens</name>
    <name type="common">Speckled blister lichen</name>
    <name type="synonym">Trypethelium virens</name>
    <dbReference type="NCBI Taxonomy" id="1048519"/>
    <lineage>
        <taxon>Eukaryota</taxon>
        <taxon>Fungi</taxon>
        <taxon>Dikarya</taxon>
        <taxon>Ascomycota</taxon>
        <taxon>Pezizomycotina</taxon>
        <taxon>Dothideomycetes</taxon>
        <taxon>Dothideomycetes incertae sedis</taxon>
        <taxon>Trypetheliales</taxon>
        <taxon>Trypetheliaceae</taxon>
        <taxon>Viridothelium</taxon>
    </lineage>
</organism>
<dbReference type="SUPFAM" id="SSF57850">
    <property type="entry name" value="RING/U-box"/>
    <property type="match status" value="1"/>
</dbReference>
<dbReference type="SMART" id="SM00184">
    <property type="entry name" value="RING"/>
    <property type="match status" value="1"/>
</dbReference>
<dbReference type="GO" id="GO:0008270">
    <property type="term" value="F:zinc ion binding"/>
    <property type="evidence" value="ECO:0007669"/>
    <property type="project" value="UniProtKB-KW"/>
</dbReference>
<proteinExistence type="predicted"/>
<dbReference type="InterPro" id="IPR017907">
    <property type="entry name" value="Znf_RING_CS"/>
</dbReference>
<keyword evidence="1" id="KW-0479">Metal-binding</keyword>
<evidence type="ECO:0000256" key="5">
    <source>
        <dbReference type="SAM" id="MobiDB-lite"/>
    </source>
</evidence>
<dbReference type="EMBL" id="ML991800">
    <property type="protein sequence ID" value="KAF2234212.1"/>
    <property type="molecule type" value="Genomic_DNA"/>
</dbReference>
<dbReference type="PANTHER" id="PTHR23327:SF51">
    <property type="entry name" value="TRANSCRIPTIONAL REGULATOR OF YEAST FORM ADHERENCE 3"/>
    <property type="match status" value="1"/>
</dbReference>
<dbReference type="Gene3D" id="3.30.40.10">
    <property type="entry name" value="Zinc/RING finger domain, C3HC4 (zinc finger)"/>
    <property type="match status" value="1"/>
</dbReference>
<accession>A0A6A6H886</accession>
<dbReference type="InterPro" id="IPR004331">
    <property type="entry name" value="SPX_dom"/>
</dbReference>
<dbReference type="PROSITE" id="PS50089">
    <property type="entry name" value="ZF_RING_2"/>
    <property type="match status" value="1"/>
</dbReference>
<evidence type="ECO:0000259" key="7">
    <source>
        <dbReference type="PROSITE" id="PS51382"/>
    </source>
</evidence>
<keyword evidence="2 4" id="KW-0863">Zinc-finger</keyword>
<dbReference type="PROSITE" id="PS00518">
    <property type="entry name" value="ZF_RING_1"/>
    <property type="match status" value="1"/>
</dbReference>
<dbReference type="InterPro" id="IPR001841">
    <property type="entry name" value="Znf_RING"/>
</dbReference>
<evidence type="ECO:0000256" key="1">
    <source>
        <dbReference type="ARBA" id="ARBA00022723"/>
    </source>
</evidence>
<feature type="region of interest" description="Disordered" evidence="5">
    <location>
        <begin position="150"/>
        <end position="172"/>
    </location>
</feature>
<evidence type="ECO:0000256" key="2">
    <source>
        <dbReference type="ARBA" id="ARBA00022771"/>
    </source>
</evidence>
<dbReference type="Pfam" id="PF15227">
    <property type="entry name" value="zf-C3HC4_4"/>
    <property type="match status" value="1"/>
</dbReference>
<evidence type="ECO:0000256" key="4">
    <source>
        <dbReference type="PROSITE-ProRule" id="PRU00175"/>
    </source>
</evidence>
<dbReference type="PANTHER" id="PTHR23327">
    <property type="entry name" value="RING FINGER PROTEIN 127"/>
    <property type="match status" value="1"/>
</dbReference>
<evidence type="ECO:0000313" key="8">
    <source>
        <dbReference type="EMBL" id="KAF2234212.1"/>
    </source>
</evidence>
<feature type="domain" description="RING-type" evidence="6">
    <location>
        <begin position="380"/>
        <end position="419"/>
    </location>
</feature>
<evidence type="ECO:0000259" key="6">
    <source>
        <dbReference type="PROSITE" id="PS50089"/>
    </source>
</evidence>
<dbReference type="Pfam" id="PF03105">
    <property type="entry name" value="SPX"/>
    <property type="match status" value="1"/>
</dbReference>
<dbReference type="PROSITE" id="PS51382">
    <property type="entry name" value="SPX"/>
    <property type="match status" value="1"/>
</dbReference>
<reference evidence="8" key="1">
    <citation type="journal article" date="2020" name="Stud. Mycol.">
        <title>101 Dothideomycetes genomes: a test case for predicting lifestyles and emergence of pathogens.</title>
        <authorList>
            <person name="Haridas S."/>
            <person name="Albert R."/>
            <person name="Binder M."/>
            <person name="Bloem J."/>
            <person name="Labutti K."/>
            <person name="Salamov A."/>
            <person name="Andreopoulos B."/>
            <person name="Baker S."/>
            <person name="Barry K."/>
            <person name="Bills G."/>
            <person name="Bluhm B."/>
            <person name="Cannon C."/>
            <person name="Castanera R."/>
            <person name="Culley D."/>
            <person name="Daum C."/>
            <person name="Ezra D."/>
            <person name="Gonzalez J."/>
            <person name="Henrissat B."/>
            <person name="Kuo A."/>
            <person name="Liang C."/>
            <person name="Lipzen A."/>
            <person name="Lutzoni F."/>
            <person name="Magnuson J."/>
            <person name="Mondo S."/>
            <person name="Nolan M."/>
            <person name="Ohm R."/>
            <person name="Pangilinan J."/>
            <person name="Park H.-J."/>
            <person name="Ramirez L."/>
            <person name="Alfaro M."/>
            <person name="Sun H."/>
            <person name="Tritt A."/>
            <person name="Yoshinaga Y."/>
            <person name="Zwiers L.-H."/>
            <person name="Turgeon B."/>
            <person name="Goodwin S."/>
            <person name="Spatafora J."/>
            <person name="Crous P."/>
            <person name="Grigoriev I."/>
        </authorList>
    </citation>
    <scope>NUCLEOTIDE SEQUENCE</scope>
    <source>
        <strain evidence="8">Tuck. ex Michener</strain>
    </source>
</reference>
<evidence type="ECO:0000256" key="3">
    <source>
        <dbReference type="ARBA" id="ARBA00022833"/>
    </source>
</evidence>
<dbReference type="Proteomes" id="UP000800092">
    <property type="component" value="Unassembled WGS sequence"/>
</dbReference>
<evidence type="ECO:0000313" key="9">
    <source>
        <dbReference type="Proteomes" id="UP000800092"/>
    </source>
</evidence>